<accession>A0A3N6MGX3</accession>
<evidence type="ECO:0000313" key="3">
    <source>
        <dbReference type="Proteomes" id="UP000282323"/>
    </source>
</evidence>
<proteinExistence type="inferred from homology"/>
<organism evidence="2 3">
    <name type="scientific">Natrarchaeobius chitinivorans</name>
    <dbReference type="NCBI Taxonomy" id="1679083"/>
    <lineage>
        <taxon>Archaea</taxon>
        <taxon>Methanobacteriati</taxon>
        <taxon>Methanobacteriota</taxon>
        <taxon>Stenosarchaea group</taxon>
        <taxon>Halobacteria</taxon>
        <taxon>Halobacteriales</taxon>
        <taxon>Natrialbaceae</taxon>
        <taxon>Natrarchaeobius</taxon>
    </lineage>
</organism>
<dbReference type="InterPro" id="IPR006175">
    <property type="entry name" value="YjgF/YER057c/UK114"/>
</dbReference>
<comment type="similarity">
    <text evidence="1">Belongs to the RutC family.</text>
</comment>
<evidence type="ECO:0000256" key="1">
    <source>
        <dbReference type="ARBA" id="ARBA00010552"/>
    </source>
</evidence>
<dbReference type="Gene3D" id="3.30.1330.40">
    <property type="entry name" value="RutC-like"/>
    <property type="match status" value="1"/>
</dbReference>
<name>A0A3N6MGX3_NATCH</name>
<comment type="caution">
    <text evidence="2">The sequence shown here is derived from an EMBL/GenBank/DDBJ whole genome shotgun (WGS) entry which is preliminary data.</text>
</comment>
<gene>
    <name evidence="2" type="ORF">EA473_10035</name>
</gene>
<dbReference type="RefSeq" id="WP_124195491.1">
    <property type="nucleotide sequence ID" value="NZ_REGA01000007.1"/>
</dbReference>
<dbReference type="InterPro" id="IPR035959">
    <property type="entry name" value="RutC-like_sf"/>
</dbReference>
<evidence type="ECO:0000313" key="2">
    <source>
        <dbReference type="EMBL" id="RQG94831.1"/>
    </source>
</evidence>
<dbReference type="Pfam" id="PF01042">
    <property type="entry name" value="Ribonuc_L-PSP"/>
    <property type="match status" value="1"/>
</dbReference>
<dbReference type="PANTHER" id="PTHR11803:SF58">
    <property type="entry name" value="PROTEIN HMF1-RELATED"/>
    <property type="match status" value="1"/>
</dbReference>
<dbReference type="Proteomes" id="UP000282323">
    <property type="component" value="Unassembled WGS sequence"/>
</dbReference>
<dbReference type="EMBL" id="REGA01000007">
    <property type="protein sequence ID" value="RQG94831.1"/>
    <property type="molecule type" value="Genomic_DNA"/>
</dbReference>
<dbReference type="GO" id="GO:0005829">
    <property type="term" value="C:cytosol"/>
    <property type="evidence" value="ECO:0007669"/>
    <property type="project" value="TreeGrafter"/>
</dbReference>
<dbReference type="OrthoDB" id="198896at2157"/>
<sequence>MKKTVIDPAAGNELVEDADSVDETAYSRGVVVDHDGYKRVYCSGVTPVETADDSVEEQTREVLEIIQDLLADQGGTMDDVVRVRIFVQDVVGDEFTTVHEVRGQFFDRDHFPASTLVQIDTLVRGNIEIEAEAIVPEDDWDVETIDAE</sequence>
<keyword evidence="3" id="KW-1185">Reference proteome</keyword>
<dbReference type="SUPFAM" id="SSF55298">
    <property type="entry name" value="YjgF-like"/>
    <property type="match status" value="1"/>
</dbReference>
<reference evidence="2 3" key="1">
    <citation type="submission" date="2018-10" db="EMBL/GenBank/DDBJ databases">
        <title>Natrarchaeobius chitinivorans gen. nov., sp. nov., and Natrarchaeobius haloalkaliphilus sp. nov., alkaliphilic, chitin-utilizing haloarchaea from hypersaline alkaline lakes.</title>
        <authorList>
            <person name="Sorokin D.Y."/>
            <person name="Elcheninov A.G."/>
            <person name="Kostrikina N.A."/>
            <person name="Bale N.J."/>
            <person name="Sinninghe Damste J.S."/>
            <person name="Khijniak T.V."/>
            <person name="Kublanov I.V."/>
            <person name="Toshchakov S.V."/>
        </authorList>
    </citation>
    <scope>NUCLEOTIDE SEQUENCE [LARGE SCALE GENOMIC DNA]</scope>
    <source>
        <strain evidence="2 3">AArcht4T</strain>
    </source>
</reference>
<protein>
    <submittedName>
        <fullName evidence="2">RidA family protein</fullName>
    </submittedName>
</protein>
<dbReference type="GO" id="GO:0019239">
    <property type="term" value="F:deaminase activity"/>
    <property type="evidence" value="ECO:0007669"/>
    <property type="project" value="TreeGrafter"/>
</dbReference>
<dbReference type="AlphaFoldDB" id="A0A3N6MGX3"/>
<dbReference type="CDD" id="cd00448">
    <property type="entry name" value="YjgF_YER057c_UK114_family"/>
    <property type="match status" value="1"/>
</dbReference>
<dbReference type="PANTHER" id="PTHR11803">
    <property type="entry name" value="2-IMINOBUTANOATE/2-IMINOPROPANOATE DEAMINASE RIDA"/>
    <property type="match status" value="1"/>
</dbReference>